<dbReference type="Proteomes" id="UP001159428">
    <property type="component" value="Unassembled WGS sequence"/>
</dbReference>
<keyword evidence="8" id="KW-0804">Transcription</keyword>
<feature type="domain" description="C2H2-type" evidence="12">
    <location>
        <begin position="394"/>
        <end position="421"/>
    </location>
</feature>
<feature type="domain" description="C2H2-type" evidence="12">
    <location>
        <begin position="478"/>
        <end position="507"/>
    </location>
</feature>
<feature type="domain" description="C2H2-type" evidence="12">
    <location>
        <begin position="1757"/>
        <end position="1784"/>
    </location>
</feature>
<feature type="domain" description="C2H2-type" evidence="12">
    <location>
        <begin position="930"/>
        <end position="950"/>
    </location>
</feature>
<sequence length="1874" mass="211481">MQASTVEKTTLARPHLSTVKAKQQKEAIKPRIFSFTSEDLYNYLHQKTGNVETINIEECKSKKLEENGTGMDKPSSFCRICNKIYTIRCPVHPPSSQSEPSVPGDLNSYAMKSFPDVVQLCKSCIPGKKYGVSAKQHIPVGTWIGPYEGKRINPEDVKPNMDSSYLWEIYKEGQILYYLDATDENSSSWMRFIKCARHRSEQNLFAFQYCDNIYYRAFRDIPVGTELLVWYEDIYPQYFGIPMSIHDLNSMGSRPYPVMATTNTDGHQVFPIPPPTITAAKQASPQLQTSSNRNTPLDSPPTRTAQTPRATEREIHVNKQAQKENIKRKHEESNGINKRAKIQNMPKTDGPKEMLRKLEEARLKDLQDKTELPCEWPRVADGEFILENGEPKIWHCGQCDKSFAQRSLLQMHICARNPNRPYQCGHCSQEFAHPNELRTHAVIHSGKKPFKCGFCSRTFAGATTLNNHVRTHTGERPFTCNKCYKTFSQASQLSKHKRSLYEFSENSQYAYRTQTNQTCPAKMSHLFSEETKRRLEINLLNQIALPSNLEPNAPSNQSPRYFTASEVFTVLYGQTTRWQVNKDELGSQSAGRFVAQEALNPACEVCQTMPPGSCALHRQPTQPLTDRRVSYAVKSLPPECKFGVSYSAGEGCGVYTNQPIPTGTWIGPFEGRRIRPSDVTSEMDTSHMWEIYEGSTLSHYIDGSDENCSSWMRFIRCARHKGEQNLYAFQYNGNIYYRAFKDIPTGTELLVWYDDKYPMYMGIPLGVQVNAMPGGASSGRKASPPEAKKLPPLIPTYTLHQRRPSLESVPRDQRSPLRSDVESDVGNRGNNKIPSPTSQTSELTSWRCQQCHKTFTQRVALQMHVCPTQPTKPYQCGQCSKTFTNSSDLRAHVISHTTERPFKCGFCSRTFVGATTLNNHVRTHMGQKPFSCEKCGKTFSQAMHLARHARESWCNASLVESKFQCPQHKLESPGMKPKNQLPLAIRSLPPEVGLCRSGIPGPGYGVCAKRTIPIGAWIGPYEGKFVKPEEMSPTTDTSYMWEIYRDGILAGYIDGSDENYSSWMRFIRSARHKGEQNMFAFQYLGKVFYRTFKTIKPGEEMLVWYDDKYPQYLGIPSTMFDMGAVIPSVIVVSPHATNQQFDPSPQSSFFPSPPPSPVSHPRSQFGYNPVSRKGKCSPIRKTCVEKLPSPKKQGTMKLVSNMKSVFENGFSPLKGNRADEVTEVKPERSELFKSLSLPRDELNFAEKATAIVNHKSRATGLSVRTAPTFPEMSVNQKAIGTLFTGINTKRMHLWTISQPKFDLNHKITLVLAKNKFRLTMSNAGISRPKSASEHTLSSRTPRRVRSHAADVNLCSIEDLHQCLYQRNQVISVSTDDFRSSGLHKEEAIRYWCKGCHLERTEPCQLHGPQLSFRLTSKVKNNNDTNNNIVKLPNAIESFPNEVGLCISSIPGAGYGVCAKQIIPVGTWIGPYEGELVRPEEVVLGSDASYMWEIFHEGKLLYYIDGRDENKSSWMRYIRCARNGTEQNMYAFQYCGNIYYRAFKDIPPGGELLVWYDEKYPQYMGIPLEIYEISLNNPVDERQHPEMVVVIPYDNSNPGSSHLNQSSSSPWKDNLQFTTGVRSTLPSRDQSGVKRRLTQSTSIRGDSLRASAEEYIRVRHVSWTADGAPLQNSVQMIENSPSSEDARFLHKGPVKPFGLNSGHTQTIQNDSYHDTMSSGGLYSNGSKIAPSKIGERHAQLRSVDEDENSSDGSDANLFNCGQCGKSFAQRSVLQIHVCPNMPRKPYHCGQCSQTFDYPNELRTHAVVHVGEKPFKCGYCSRSFAGATTLHNHVRTHTGEKPFSCVRCGKNFTQASQLHKHENIPGDCVPYDGLPD</sequence>
<dbReference type="PROSITE" id="PS50280">
    <property type="entry name" value="SET"/>
    <property type="match status" value="4"/>
</dbReference>
<evidence type="ECO:0000256" key="9">
    <source>
        <dbReference type="ARBA" id="ARBA00023242"/>
    </source>
</evidence>
<keyword evidence="7" id="KW-0238">DNA-binding</keyword>
<dbReference type="InterPro" id="IPR036236">
    <property type="entry name" value="Znf_C2H2_sf"/>
</dbReference>
<dbReference type="SUPFAM" id="SSF57667">
    <property type="entry name" value="beta-beta-alpha zinc fingers"/>
    <property type="match status" value="6"/>
</dbReference>
<dbReference type="FunFam" id="3.30.160.60:FF:000358">
    <property type="entry name" value="zinc finger protein 24"/>
    <property type="match status" value="1"/>
</dbReference>
<keyword evidence="5" id="KW-0862">Zinc</keyword>
<feature type="region of interest" description="Disordered" evidence="11">
    <location>
        <begin position="1137"/>
        <end position="1176"/>
    </location>
</feature>
<feature type="compositionally biased region" description="Low complexity" evidence="11">
    <location>
        <begin position="300"/>
        <end position="309"/>
    </location>
</feature>
<feature type="domain" description="SET" evidence="13">
    <location>
        <begin position="990"/>
        <end position="1106"/>
    </location>
</feature>
<keyword evidence="6" id="KW-0805">Transcription regulation</keyword>
<dbReference type="FunFam" id="3.30.160.60:FF:000030">
    <property type="entry name" value="Zinc finger protein 628"/>
    <property type="match status" value="1"/>
</dbReference>
<evidence type="ECO:0000256" key="10">
    <source>
        <dbReference type="PROSITE-ProRule" id="PRU00042"/>
    </source>
</evidence>
<dbReference type="GO" id="GO:0003677">
    <property type="term" value="F:DNA binding"/>
    <property type="evidence" value="ECO:0007669"/>
    <property type="project" value="UniProtKB-KW"/>
</dbReference>
<evidence type="ECO:0000256" key="2">
    <source>
        <dbReference type="ARBA" id="ARBA00022723"/>
    </source>
</evidence>
<feature type="compositionally biased region" description="Polar residues" evidence="11">
    <location>
        <begin position="279"/>
        <end position="297"/>
    </location>
</feature>
<comment type="subcellular location">
    <subcellularLocation>
        <location evidence="1">Nucleus</location>
    </subcellularLocation>
</comment>
<dbReference type="InterPro" id="IPR013087">
    <property type="entry name" value="Znf_C2H2_type"/>
</dbReference>
<reference evidence="14 15" key="1">
    <citation type="submission" date="2022-05" db="EMBL/GenBank/DDBJ databases">
        <authorList>
            <consortium name="Genoscope - CEA"/>
            <person name="William W."/>
        </authorList>
    </citation>
    <scope>NUCLEOTIDE SEQUENCE [LARGE SCALE GENOMIC DNA]</scope>
</reference>
<feature type="domain" description="C2H2-type" evidence="12">
    <location>
        <begin position="1813"/>
        <end position="1840"/>
    </location>
</feature>
<evidence type="ECO:0000256" key="7">
    <source>
        <dbReference type="ARBA" id="ARBA00023125"/>
    </source>
</evidence>
<evidence type="ECO:0000256" key="5">
    <source>
        <dbReference type="ARBA" id="ARBA00022833"/>
    </source>
</evidence>
<feature type="domain" description="C2H2-type" evidence="12">
    <location>
        <begin position="1841"/>
        <end position="1868"/>
    </location>
</feature>
<evidence type="ECO:0000313" key="14">
    <source>
        <dbReference type="EMBL" id="CAH3138905.1"/>
    </source>
</evidence>
<dbReference type="Pfam" id="PF00096">
    <property type="entry name" value="zf-C2H2"/>
    <property type="match status" value="7"/>
</dbReference>
<evidence type="ECO:0000259" key="12">
    <source>
        <dbReference type="PROSITE" id="PS50157"/>
    </source>
</evidence>
<dbReference type="FunFam" id="3.30.160.60:FF:000446">
    <property type="entry name" value="Zinc finger protein"/>
    <property type="match status" value="2"/>
</dbReference>
<dbReference type="Gene3D" id="3.30.160.60">
    <property type="entry name" value="Classic Zinc Finger"/>
    <property type="match status" value="9"/>
</dbReference>
<dbReference type="SMART" id="SM00355">
    <property type="entry name" value="ZnF_C2H2"/>
    <property type="match status" value="12"/>
</dbReference>
<keyword evidence="2" id="KW-0479">Metal-binding</keyword>
<dbReference type="GO" id="GO:0005634">
    <property type="term" value="C:nucleus"/>
    <property type="evidence" value="ECO:0007669"/>
    <property type="project" value="UniProtKB-SubCell"/>
</dbReference>
<feature type="region of interest" description="Disordered" evidence="11">
    <location>
        <begin position="274"/>
        <end position="335"/>
    </location>
</feature>
<keyword evidence="9" id="KW-0539">Nucleus</keyword>
<feature type="compositionally biased region" description="Basic and acidic residues" evidence="11">
    <location>
        <begin position="310"/>
        <end position="333"/>
    </location>
</feature>
<dbReference type="GO" id="GO:0010468">
    <property type="term" value="P:regulation of gene expression"/>
    <property type="evidence" value="ECO:0007669"/>
    <property type="project" value="TreeGrafter"/>
</dbReference>
<evidence type="ECO:0000256" key="4">
    <source>
        <dbReference type="ARBA" id="ARBA00022771"/>
    </source>
</evidence>
<feature type="domain" description="C2H2-type" evidence="12">
    <location>
        <begin position="1785"/>
        <end position="1812"/>
    </location>
</feature>
<dbReference type="Gene3D" id="2.170.270.10">
    <property type="entry name" value="SET domain"/>
    <property type="match status" value="4"/>
</dbReference>
<proteinExistence type="predicted"/>
<dbReference type="FunFam" id="3.30.160.60:FF:000325">
    <property type="entry name" value="ZFP90 zinc finger protein"/>
    <property type="match status" value="1"/>
</dbReference>
<dbReference type="InterPro" id="IPR001214">
    <property type="entry name" value="SET_dom"/>
</dbReference>
<evidence type="ECO:0000256" key="3">
    <source>
        <dbReference type="ARBA" id="ARBA00022737"/>
    </source>
</evidence>
<keyword evidence="15" id="KW-1185">Reference proteome</keyword>
<feature type="domain" description="C2H2-type" evidence="12">
    <location>
        <begin position="422"/>
        <end position="449"/>
    </location>
</feature>
<dbReference type="FunFam" id="3.30.160.60:FF:000688">
    <property type="entry name" value="zinc finger protein 197 isoform X1"/>
    <property type="match status" value="1"/>
</dbReference>
<evidence type="ECO:0000256" key="1">
    <source>
        <dbReference type="ARBA" id="ARBA00004123"/>
    </source>
</evidence>
<dbReference type="SUPFAM" id="SSF82199">
    <property type="entry name" value="SET domain"/>
    <property type="match status" value="4"/>
</dbReference>
<feature type="domain" description="C2H2-type" evidence="12">
    <location>
        <begin position="902"/>
        <end position="929"/>
    </location>
</feature>
<dbReference type="InterPro" id="IPR046341">
    <property type="entry name" value="SET_dom_sf"/>
</dbReference>
<feature type="compositionally biased region" description="Polar residues" evidence="11">
    <location>
        <begin position="828"/>
        <end position="841"/>
    </location>
</feature>
<dbReference type="EMBL" id="CALNXJ010000032">
    <property type="protein sequence ID" value="CAH3138905.1"/>
    <property type="molecule type" value="Genomic_DNA"/>
</dbReference>
<gene>
    <name evidence="14" type="ORF">PMEA_00018655</name>
</gene>
<feature type="domain" description="C2H2-type" evidence="12">
    <location>
        <begin position="874"/>
        <end position="901"/>
    </location>
</feature>
<feature type="compositionally biased region" description="Basic and acidic residues" evidence="11">
    <location>
        <begin position="809"/>
        <end position="821"/>
    </location>
</feature>
<dbReference type="InterPro" id="IPR050331">
    <property type="entry name" value="Zinc_finger"/>
</dbReference>
<feature type="domain" description="SET" evidence="13">
    <location>
        <begin position="116"/>
        <end position="232"/>
    </location>
</feature>
<feature type="domain" description="C2H2-type" evidence="12">
    <location>
        <begin position="846"/>
        <end position="873"/>
    </location>
</feature>
<dbReference type="FunFam" id="3.30.160.60:FF:002343">
    <property type="entry name" value="Zinc finger protein 33A"/>
    <property type="match status" value="1"/>
</dbReference>
<evidence type="ECO:0000313" key="15">
    <source>
        <dbReference type="Proteomes" id="UP001159428"/>
    </source>
</evidence>
<organism evidence="14 15">
    <name type="scientific">Pocillopora meandrina</name>
    <dbReference type="NCBI Taxonomy" id="46732"/>
    <lineage>
        <taxon>Eukaryota</taxon>
        <taxon>Metazoa</taxon>
        <taxon>Cnidaria</taxon>
        <taxon>Anthozoa</taxon>
        <taxon>Hexacorallia</taxon>
        <taxon>Scleractinia</taxon>
        <taxon>Astrocoeniina</taxon>
        <taxon>Pocilloporidae</taxon>
        <taxon>Pocillopora</taxon>
    </lineage>
</organism>
<feature type="domain" description="C2H2-type" evidence="12">
    <location>
        <begin position="450"/>
        <end position="477"/>
    </location>
</feature>
<evidence type="ECO:0000256" key="6">
    <source>
        <dbReference type="ARBA" id="ARBA00023015"/>
    </source>
</evidence>
<dbReference type="PANTHER" id="PTHR16515:SF22">
    <property type="entry name" value="HISTONE-LYSINE N-METHYLTRANSFERASE PRDM6-RELATED"/>
    <property type="match status" value="1"/>
</dbReference>
<feature type="domain" description="SET" evidence="13">
    <location>
        <begin position="1442"/>
        <end position="1556"/>
    </location>
</feature>
<name>A0AAU9X771_9CNID</name>
<evidence type="ECO:0000259" key="13">
    <source>
        <dbReference type="PROSITE" id="PS50280"/>
    </source>
</evidence>
<dbReference type="PROSITE" id="PS50157">
    <property type="entry name" value="ZINC_FINGER_C2H2_2"/>
    <property type="match status" value="12"/>
</dbReference>
<keyword evidence="4 10" id="KW-0863">Zinc-finger</keyword>
<protein>
    <recommendedName>
        <fullName evidence="16">Histone-lysine N-methyltransferase PRDM6</fullName>
    </recommendedName>
</protein>
<dbReference type="PROSITE" id="PS00028">
    <property type="entry name" value="ZINC_FINGER_C2H2_1"/>
    <property type="match status" value="6"/>
</dbReference>
<dbReference type="Pfam" id="PF21549">
    <property type="entry name" value="PRDM2_PR"/>
    <property type="match status" value="4"/>
</dbReference>
<dbReference type="GO" id="GO:0008270">
    <property type="term" value="F:zinc ion binding"/>
    <property type="evidence" value="ECO:0007669"/>
    <property type="project" value="UniProtKB-KW"/>
</dbReference>
<evidence type="ECO:0000256" key="11">
    <source>
        <dbReference type="SAM" id="MobiDB-lite"/>
    </source>
</evidence>
<dbReference type="SMART" id="SM00317">
    <property type="entry name" value="SET"/>
    <property type="match status" value="4"/>
</dbReference>
<feature type="domain" description="SET" evidence="13">
    <location>
        <begin position="640"/>
        <end position="754"/>
    </location>
</feature>
<keyword evidence="3" id="KW-0677">Repeat</keyword>
<feature type="region of interest" description="Disordered" evidence="11">
    <location>
        <begin position="774"/>
        <end position="841"/>
    </location>
</feature>
<evidence type="ECO:0000256" key="8">
    <source>
        <dbReference type="ARBA" id="ARBA00023163"/>
    </source>
</evidence>
<accession>A0AAU9X771</accession>
<evidence type="ECO:0008006" key="16">
    <source>
        <dbReference type="Google" id="ProtNLM"/>
    </source>
</evidence>
<dbReference type="PANTHER" id="PTHR16515">
    <property type="entry name" value="PR DOMAIN ZINC FINGER PROTEIN"/>
    <property type="match status" value="1"/>
</dbReference>
<comment type="caution">
    <text evidence="14">The sequence shown here is derived from an EMBL/GenBank/DDBJ whole genome shotgun (WGS) entry which is preliminary data.</text>
</comment>
<feature type="compositionally biased region" description="Low complexity" evidence="11">
    <location>
        <begin position="1139"/>
        <end position="1150"/>
    </location>
</feature>